<keyword evidence="6 10" id="KW-0812">Transmembrane</keyword>
<dbReference type="GO" id="GO:0005886">
    <property type="term" value="C:plasma membrane"/>
    <property type="evidence" value="ECO:0007669"/>
    <property type="project" value="UniProtKB-SubCell"/>
</dbReference>
<dbReference type="PROSITE" id="PS51106">
    <property type="entry name" value="PTS_EIIC_TYPE_4"/>
    <property type="match status" value="1"/>
</dbReference>
<feature type="transmembrane region" description="Helical" evidence="10">
    <location>
        <begin position="142"/>
        <end position="162"/>
    </location>
</feature>
<dbReference type="EMBL" id="AZGA01000015">
    <property type="protein sequence ID" value="KRM35461.1"/>
    <property type="molecule type" value="Genomic_DNA"/>
</dbReference>
<dbReference type="AlphaFoldDB" id="X0PGG3"/>
<keyword evidence="7 10" id="KW-1133">Transmembrane helix</keyword>
<dbReference type="eggNOG" id="COG3715">
    <property type="taxonomic scope" value="Bacteria"/>
</dbReference>
<dbReference type="PANTHER" id="PTHR32502:SF28">
    <property type="entry name" value="PHOSPHOTRANSFERASE SYSTEM SUGAR-SPECIFIC EIIC COMPONENT"/>
    <property type="match status" value="1"/>
</dbReference>
<evidence type="ECO:0000256" key="8">
    <source>
        <dbReference type="ARBA" id="ARBA00023136"/>
    </source>
</evidence>
<dbReference type="PANTHER" id="PTHR32502">
    <property type="entry name" value="N-ACETYLGALACTOSAMINE PERMEASE II COMPONENT-RELATED"/>
    <property type="match status" value="1"/>
</dbReference>
<dbReference type="STRING" id="1423734.FC83_GL000984"/>
<evidence type="ECO:0000256" key="9">
    <source>
        <dbReference type="SAM" id="MobiDB-lite"/>
    </source>
</evidence>
<evidence type="ECO:0000256" key="6">
    <source>
        <dbReference type="ARBA" id="ARBA00022692"/>
    </source>
</evidence>
<dbReference type="OrthoDB" id="1649937at2"/>
<sequence length="269" mass="28566">MSGIQILQDILIILLAGYMTVDQNGLVIMSWFPVIVGTITGLIMGDLHTALVIGGTFQLMMLGVAALGGASAPNYGLATIVGAFVAIRTGAGINAAIAVGLPVGLIAIQLEVLARIICNFLAHKMQTDTNAHKFSKMRREAWLGPLLFSLQTAVPTALVVLVGPQVVKFILTVIPKWVTNGLTIAGGMLPVVGIAMLMHYMPVKKFLPYIIVGFVLAAYLKVPVLGIALIGFAGAYWYFTSESRKADTTAATANNATADNDEDEDDYDE</sequence>
<feature type="transmembrane region" description="Helical" evidence="10">
    <location>
        <begin position="25"/>
        <end position="44"/>
    </location>
</feature>
<comment type="caution">
    <text evidence="11">The sequence shown here is derived from an EMBL/GenBank/DDBJ whole genome shotgun (WGS) entry which is preliminary data.</text>
</comment>
<evidence type="ECO:0000256" key="2">
    <source>
        <dbReference type="ARBA" id="ARBA00022448"/>
    </source>
</evidence>
<evidence type="ECO:0000256" key="1">
    <source>
        <dbReference type="ARBA" id="ARBA00004651"/>
    </source>
</evidence>
<evidence type="ECO:0000256" key="7">
    <source>
        <dbReference type="ARBA" id="ARBA00022989"/>
    </source>
</evidence>
<feature type="compositionally biased region" description="Acidic residues" evidence="9">
    <location>
        <begin position="259"/>
        <end position="269"/>
    </location>
</feature>
<dbReference type="Pfam" id="PF03609">
    <property type="entry name" value="EII-Sor"/>
    <property type="match status" value="1"/>
</dbReference>
<comment type="subcellular location">
    <subcellularLocation>
        <location evidence="1">Cell membrane</location>
        <topology evidence="1">Multi-pass membrane protein</topology>
    </subcellularLocation>
</comment>
<feature type="compositionally biased region" description="Low complexity" evidence="9">
    <location>
        <begin position="249"/>
        <end position="258"/>
    </location>
</feature>
<feature type="transmembrane region" description="Helical" evidence="10">
    <location>
        <begin position="209"/>
        <end position="239"/>
    </location>
</feature>
<dbReference type="GO" id="GO:0009401">
    <property type="term" value="P:phosphoenolpyruvate-dependent sugar phosphotransferase system"/>
    <property type="evidence" value="ECO:0007669"/>
    <property type="project" value="UniProtKB-KW"/>
</dbReference>
<protein>
    <submittedName>
        <fullName evidence="11">PTS family mannose fructose sorbose porter component IIC</fullName>
    </submittedName>
</protein>
<keyword evidence="12" id="KW-1185">Reference proteome</keyword>
<dbReference type="InterPro" id="IPR004700">
    <property type="entry name" value="PTS_IIC_man"/>
</dbReference>
<evidence type="ECO:0000313" key="11">
    <source>
        <dbReference type="EMBL" id="KRM35461.1"/>
    </source>
</evidence>
<dbReference type="Proteomes" id="UP000051236">
    <property type="component" value="Unassembled WGS sequence"/>
</dbReference>
<feature type="region of interest" description="Disordered" evidence="9">
    <location>
        <begin position="249"/>
        <end position="269"/>
    </location>
</feature>
<keyword evidence="5" id="KW-0598">Phosphotransferase system</keyword>
<name>X0PGG3_9LACO</name>
<evidence type="ECO:0000256" key="10">
    <source>
        <dbReference type="SAM" id="Phobius"/>
    </source>
</evidence>
<keyword evidence="2" id="KW-0813">Transport</keyword>
<evidence type="ECO:0000313" key="12">
    <source>
        <dbReference type="Proteomes" id="UP000051236"/>
    </source>
</evidence>
<keyword evidence="4" id="KW-0762">Sugar transport</keyword>
<dbReference type="PATRIC" id="fig|1423734.3.peg.998"/>
<feature type="transmembrane region" description="Helical" evidence="10">
    <location>
        <begin position="177"/>
        <end position="197"/>
    </location>
</feature>
<accession>X0PGG3</accession>
<organism evidence="11 12">
    <name type="scientific">Agrilactobacillus composti DSM 18527 = JCM 14202</name>
    <dbReference type="NCBI Taxonomy" id="1423734"/>
    <lineage>
        <taxon>Bacteria</taxon>
        <taxon>Bacillati</taxon>
        <taxon>Bacillota</taxon>
        <taxon>Bacilli</taxon>
        <taxon>Lactobacillales</taxon>
        <taxon>Lactobacillaceae</taxon>
        <taxon>Agrilactobacillus</taxon>
    </lineage>
</organism>
<dbReference type="InterPro" id="IPR050303">
    <property type="entry name" value="GatZ_KbaZ_carbometab"/>
</dbReference>
<keyword evidence="3" id="KW-1003">Cell membrane</keyword>
<proteinExistence type="predicted"/>
<evidence type="ECO:0000256" key="3">
    <source>
        <dbReference type="ARBA" id="ARBA00022475"/>
    </source>
</evidence>
<evidence type="ECO:0000256" key="5">
    <source>
        <dbReference type="ARBA" id="ARBA00022683"/>
    </source>
</evidence>
<dbReference type="RefSeq" id="WP_035454558.1">
    <property type="nucleotide sequence ID" value="NZ_AZGA01000015.1"/>
</dbReference>
<evidence type="ECO:0000256" key="4">
    <source>
        <dbReference type="ARBA" id="ARBA00022597"/>
    </source>
</evidence>
<reference evidence="11 12" key="1">
    <citation type="journal article" date="2015" name="Genome Announc.">
        <title>Expanding the biotechnology potential of lactobacilli through comparative genomics of 213 strains and associated genera.</title>
        <authorList>
            <person name="Sun Z."/>
            <person name="Harris H.M."/>
            <person name="McCann A."/>
            <person name="Guo C."/>
            <person name="Argimon S."/>
            <person name="Zhang W."/>
            <person name="Yang X."/>
            <person name="Jeffery I.B."/>
            <person name="Cooney J.C."/>
            <person name="Kagawa T.F."/>
            <person name="Liu W."/>
            <person name="Song Y."/>
            <person name="Salvetti E."/>
            <person name="Wrobel A."/>
            <person name="Rasinkangas P."/>
            <person name="Parkhill J."/>
            <person name="Rea M.C."/>
            <person name="O'Sullivan O."/>
            <person name="Ritari J."/>
            <person name="Douillard F.P."/>
            <person name="Paul Ross R."/>
            <person name="Yang R."/>
            <person name="Briner A.E."/>
            <person name="Felis G.E."/>
            <person name="de Vos W.M."/>
            <person name="Barrangou R."/>
            <person name="Klaenhammer T.R."/>
            <person name="Caufield P.W."/>
            <person name="Cui Y."/>
            <person name="Zhang H."/>
            <person name="O'Toole P.W."/>
        </authorList>
    </citation>
    <scope>NUCLEOTIDE SEQUENCE [LARGE SCALE GENOMIC DNA]</scope>
    <source>
        <strain evidence="11 12">DSM 18527</strain>
    </source>
</reference>
<keyword evidence="8 10" id="KW-0472">Membrane</keyword>
<gene>
    <name evidence="11" type="ORF">FC83_GL000984</name>
</gene>